<organism evidence="15 16">
    <name type="scientific">Saccharata proteae CBS 121410</name>
    <dbReference type="NCBI Taxonomy" id="1314787"/>
    <lineage>
        <taxon>Eukaryota</taxon>
        <taxon>Fungi</taxon>
        <taxon>Dikarya</taxon>
        <taxon>Ascomycota</taxon>
        <taxon>Pezizomycotina</taxon>
        <taxon>Dothideomycetes</taxon>
        <taxon>Dothideomycetes incertae sedis</taxon>
        <taxon>Botryosphaeriales</taxon>
        <taxon>Saccharataceae</taxon>
        <taxon>Saccharata</taxon>
    </lineage>
</organism>
<dbReference type="PANTHER" id="PTHR31736">
    <property type="match status" value="1"/>
</dbReference>
<dbReference type="InterPro" id="IPR000743">
    <property type="entry name" value="Glyco_hydro_28"/>
</dbReference>
<keyword evidence="10" id="KW-0961">Cell wall biogenesis/degradation</keyword>
<protein>
    <recommendedName>
        <fullName evidence="12">rhamnogalacturonan hydrolase</fullName>
        <ecNumber evidence="12">3.2.1.171</ecNumber>
    </recommendedName>
</protein>
<evidence type="ECO:0000313" key="15">
    <source>
        <dbReference type="EMBL" id="KAF2091060.1"/>
    </source>
</evidence>
<evidence type="ECO:0000256" key="12">
    <source>
        <dbReference type="ARBA" id="ARBA00066935"/>
    </source>
</evidence>
<evidence type="ECO:0000256" key="9">
    <source>
        <dbReference type="ARBA" id="ARBA00023295"/>
    </source>
</evidence>
<dbReference type="Proteomes" id="UP000799776">
    <property type="component" value="Unassembled WGS sequence"/>
</dbReference>
<keyword evidence="3" id="KW-0964">Secreted</keyword>
<evidence type="ECO:0000256" key="8">
    <source>
        <dbReference type="ARBA" id="ARBA00023277"/>
    </source>
</evidence>
<evidence type="ECO:0000256" key="4">
    <source>
        <dbReference type="ARBA" id="ARBA00022729"/>
    </source>
</evidence>
<evidence type="ECO:0000256" key="14">
    <source>
        <dbReference type="SAM" id="SignalP"/>
    </source>
</evidence>
<keyword evidence="8" id="KW-0119">Carbohydrate metabolism</keyword>
<dbReference type="Pfam" id="PF00295">
    <property type="entry name" value="Glyco_hydro_28"/>
    <property type="match status" value="1"/>
</dbReference>
<dbReference type="GO" id="GO:0005975">
    <property type="term" value="P:carbohydrate metabolic process"/>
    <property type="evidence" value="ECO:0007669"/>
    <property type="project" value="InterPro"/>
</dbReference>
<evidence type="ECO:0000256" key="6">
    <source>
        <dbReference type="ARBA" id="ARBA00023157"/>
    </source>
</evidence>
<dbReference type="PANTHER" id="PTHR31736:SF19">
    <property type="entry name" value="PECTIN LYASE SUPERFAMILY PROTEIN-RELATED"/>
    <property type="match status" value="1"/>
</dbReference>
<dbReference type="AlphaFoldDB" id="A0A9P4LZG8"/>
<evidence type="ECO:0000256" key="3">
    <source>
        <dbReference type="ARBA" id="ARBA00022525"/>
    </source>
</evidence>
<evidence type="ECO:0000256" key="10">
    <source>
        <dbReference type="ARBA" id="ARBA00023316"/>
    </source>
</evidence>
<gene>
    <name evidence="15" type="ORF">K490DRAFT_71316</name>
</gene>
<evidence type="ECO:0000256" key="7">
    <source>
        <dbReference type="ARBA" id="ARBA00023180"/>
    </source>
</evidence>
<feature type="chain" id="PRO_5040106934" description="rhamnogalacturonan hydrolase" evidence="14">
    <location>
        <begin position="22"/>
        <end position="538"/>
    </location>
</feature>
<evidence type="ECO:0000256" key="11">
    <source>
        <dbReference type="ARBA" id="ARBA00051850"/>
    </source>
</evidence>
<dbReference type="OrthoDB" id="2268901at2759"/>
<evidence type="ECO:0000256" key="2">
    <source>
        <dbReference type="ARBA" id="ARBA00008834"/>
    </source>
</evidence>
<evidence type="ECO:0000256" key="1">
    <source>
        <dbReference type="ARBA" id="ARBA00004613"/>
    </source>
</evidence>
<dbReference type="GO" id="GO:0071555">
    <property type="term" value="P:cell wall organization"/>
    <property type="evidence" value="ECO:0007669"/>
    <property type="project" value="UniProtKB-KW"/>
</dbReference>
<dbReference type="EC" id="3.2.1.171" evidence="12"/>
<dbReference type="InterPro" id="IPR012334">
    <property type="entry name" value="Pectin_lyas_fold"/>
</dbReference>
<comment type="catalytic activity">
    <reaction evidence="11">
        <text>Endohydrolysis of alpha-D-GalA-(1-&gt;2)-alpha-L-Rha glycosidic bond in the rhamnogalacturonan I backbone with initial inversion of anomeric configuration releasing oligosaccharides with beta-D-GalA at the reducing end.</text>
        <dbReference type="EC" id="3.2.1.171"/>
    </reaction>
</comment>
<keyword evidence="5 13" id="KW-0378">Hydrolase</keyword>
<comment type="caution">
    <text evidence="15">The sequence shown here is derived from an EMBL/GenBank/DDBJ whole genome shotgun (WGS) entry which is preliminary data.</text>
</comment>
<comment type="subcellular location">
    <subcellularLocation>
        <location evidence="1">Secreted</location>
    </subcellularLocation>
</comment>
<keyword evidence="4 14" id="KW-0732">Signal</keyword>
<keyword evidence="7" id="KW-0325">Glycoprotein</keyword>
<reference evidence="15" key="1">
    <citation type="journal article" date="2020" name="Stud. Mycol.">
        <title>101 Dothideomycetes genomes: a test case for predicting lifestyles and emergence of pathogens.</title>
        <authorList>
            <person name="Haridas S."/>
            <person name="Albert R."/>
            <person name="Binder M."/>
            <person name="Bloem J."/>
            <person name="Labutti K."/>
            <person name="Salamov A."/>
            <person name="Andreopoulos B."/>
            <person name="Baker S."/>
            <person name="Barry K."/>
            <person name="Bills G."/>
            <person name="Bluhm B."/>
            <person name="Cannon C."/>
            <person name="Castanera R."/>
            <person name="Culley D."/>
            <person name="Daum C."/>
            <person name="Ezra D."/>
            <person name="Gonzalez J."/>
            <person name="Henrissat B."/>
            <person name="Kuo A."/>
            <person name="Liang C."/>
            <person name="Lipzen A."/>
            <person name="Lutzoni F."/>
            <person name="Magnuson J."/>
            <person name="Mondo S."/>
            <person name="Nolan M."/>
            <person name="Ohm R."/>
            <person name="Pangilinan J."/>
            <person name="Park H.-J."/>
            <person name="Ramirez L."/>
            <person name="Alfaro M."/>
            <person name="Sun H."/>
            <person name="Tritt A."/>
            <person name="Yoshinaga Y."/>
            <person name="Zwiers L.-H."/>
            <person name="Turgeon B."/>
            <person name="Goodwin S."/>
            <person name="Spatafora J."/>
            <person name="Crous P."/>
            <person name="Grigoriev I."/>
        </authorList>
    </citation>
    <scope>NUCLEOTIDE SEQUENCE</scope>
    <source>
        <strain evidence="15">CBS 121410</strain>
    </source>
</reference>
<evidence type="ECO:0000256" key="5">
    <source>
        <dbReference type="ARBA" id="ARBA00022801"/>
    </source>
</evidence>
<keyword evidence="9 13" id="KW-0326">Glycosidase</keyword>
<proteinExistence type="inferred from homology"/>
<evidence type="ECO:0000256" key="13">
    <source>
        <dbReference type="RuleBase" id="RU361169"/>
    </source>
</evidence>
<evidence type="ECO:0000313" key="16">
    <source>
        <dbReference type="Proteomes" id="UP000799776"/>
    </source>
</evidence>
<dbReference type="GO" id="GO:0005576">
    <property type="term" value="C:extracellular region"/>
    <property type="evidence" value="ECO:0007669"/>
    <property type="project" value="UniProtKB-SubCell"/>
</dbReference>
<dbReference type="SUPFAM" id="SSF51126">
    <property type="entry name" value="Pectin lyase-like"/>
    <property type="match status" value="1"/>
</dbReference>
<accession>A0A9P4LZG8</accession>
<keyword evidence="6" id="KW-1015">Disulfide bond</keyword>
<dbReference type="EMBL" id="ML978712">
    <property type="protein sequence ID" value="KAF2091060.1"/>
    <property type="molecule type" value="Genomic_DNA"/>
</dbReference>
<dbReference type="Gene3D" id="2.160.20.10">
    <property type="entry name" value="Single-stranded right-handed beta-helix, Pectin lyase-like"/>
    <property type="match status" value="1"/>
</dbReference>
<name>A0A9P4LZG8_9PEZI</name>
<dbReference type="FunFam" id="2.160.20.10:FF:000025">
    <property type="entry name" value="Probable rhamnogalacturonase B"/>
    <property type="match status" value="1"/>
</dbReference>
<feature type="signal peptide" evidence="14">
    <location>
        <begin position="1"/>
        <end position="21"/>
    </location>
</feature>
<dbReference type="GO" id="GO:0004650">
    <property type="term" value="F:polygalacturonase activity"/>
    <property type="evidence" value="ECO:0007669"/>
    <property type="project" value="InterPro"/>
</dbReference>
<sequence>MHSFFPTFAVAVSLLPALAYGQLSGSVGPLTSASTKTSTKTCDVTDYGAVADKSTDLGPPLASAFADCKTGGTVVVPEGDYALETWARLSGGKAWALQLDGTIYRTGTDDGNMIYIEHSSDFELFSSTSAGAFQGLGYEFHKDDNYDGPRILRLYDVSDFSVHDLALVDSPSFHFSMDTCSNGEVYNMAIRGGEHGSLDGIDVWSTNIWIHDVMVTNKDECVTVKSPSQNILIENIYCNWSGGCSFGSLGADTSISTVTYRNIYTYASNQMLMIKSNGGSGTVSDVVLENFIGRSNAYSLDIDQYWSSMSAVDGDGVQLTNISVTNWKGTESDGAERGPVKVICADETPCTDIVIDDFAMWTESGDKQFYTCQSAYGSGFCLKEEGESHGTMEAYTATTTYVSSAPTGYEASTMAEDLSTAFGTDASIPIPTIPSSFFPGATPYSALAGSGSAATSAVEVADASSSSLTASSKVVSSRAAVQTPVSTPAVISTPVAVSTPVVVSKSVAVPTTMVTSVASAAPSPFRPMGPPARVFASK</sequence>
<keyword evidence="16" id="KW-1185">Reference proteome</keyword>
<comment type="similarity">
    <text evidence="2 13">Belongs to the glycosyl hydrolase 28 family.</text>
</comment>
<dbReference type="GO" id="GO:0046576">
    <property type="term" value="F:rhamnogalacturonan alpha-L-rhamnopyranosyl-(1-&gt;4)-alpha-D-galactopyranosyluronide lyase activity"/>
    <property type="evidence" value="ECO:0007669"/>
    <property type="project" value="UniProtKB-ARBA"/>
</dbReference>
<dbReference type="InterPro" id="IPR011050">
    <property type="entry name" value="Pectin_lyase_fold/virulence"/>
</dbReference>